<keyword evidence="3 5" id="KW-1133">Transmembrane helix</keyword>
<comment type="subcellular location">
    <subcellularLocation>
        <location evidence="1">Membrane</location>
        <topology evidence="1">Multi-pass membrane protein</topology>
    </subcellularLocation>
</comment>
<dbReference type="SMR" id="A0A8R2R8U6"/>
<reference evidence="6" key="2">
    <citation type="submission" date="2022-06" db="UniProtKB">
        <authorList>
            <consortium name="EnsemblMetazoa"/>
        </authorList>
    </citation>
    <scope>IDENTIFICATION</scope>
    <source>
        <strain evidence="6">p50T (Dazao)</strain>
    </source>
</reference>
<evidence type="ECO:0000256" key="3">
    <source>
        <dbReference type="ARBA" id="ARBA00022989"/>
    </source>
</evidence>
<evidence type="ECO:0008006" key="8">
    <source>
        <dbReference type="Google" id="ProtNLM"/>
    </source>
</evidence>
<dbReference type="GO" id="GO:0022857">
    <property type="term" value="F:transmembrane transporter activity"/>
    <property type="evidence" value="ECO:0007669"/>
    <property type="project" value="InterPro"/>
</dbReference>
<feature type="transmembrane region" description="Helical" evidence="5">
    <location>
        <begin position="162"/>
        <end position="185"/>
    </location>
</feature>
<sequence>MFRIQIRVVVAVMIFCGYFFIYVIRYNISVHIVDMIQVSKREGGNNYSSLIIGRQNRKSGVIDMMNWDDMKMAVIFSAYHIGYCICFPIFHNLGDRLGPKWVVVIAGLSSGVLSCLTPASAYYDFWALFVVRTIEGFCSGAMQPSMVQVLRHWVPPTERNNFLWAHCGVTTGTCFTFLMCAAIQYYSRWPVGFYIVGGLQVLWAMLWMLLVTNNPRNHWCITNEELEYLTNTIGNIFTIKLSNSHTPWKLILKSVPFWALCILNFGYSWNITALCIHGPLYYSEVLKYNIYKAAALTALPFFLRLVFGATTIQCFYRYKLTDYYKKRKHLRKYFIVLSHIIPGLLVSSSWLFSIYPGPILLTVAVALTGAGMDVTLDLCYDLTPNYWNSIMTIIKIIGNTSGIIEPLCVGHVTHVYENTALRWKNIWCSHALVLLLSGIFYLVWGKTETQAWNFSSHTQRNHPKSIVRTNPSTMSNITEVEEDEIANT</sequence>
<dbReference type="InterPro" id="IPR050382">
    <property type="entry name" value="MFS_Na/Anion_cotransporter"/>
</dbReference>
<feature type="transmembrane region" description="Helical" evidence="5">
    <location>
        <begin position="333"/>
        <end position="353"/>
    </location>
</feature>
<keyword evidence="7" id="KW-1185">Reference proteome</keyword>
<reference evidence="7" key="1">
    <citation type="journal article" date="2008" name="Insect Biochem. Mol. Biol.">
        <title>The genome of a lepidopteran model insect, the silkworm Bombyx mori.</title>
        <authorList>
            <consortium name="International Silkworm Genome Consortium"/>
        </authorList>
    </citation>
    <scope>NUCLEOTIDE SEQUENCE [LARGE SCALE GENOMIC DNA]</scope>
    <source>
        <strain evidence="7">p50T</strain>
    </source>
</reference>
<evidence type="ECO:0000313" key="6">
    <source>
        <dbReference type="EnsemblMetazoa" id="XP_037876205.1"/>
    </source>
</evidence>
<dbReference type="Pfam" id="PF07690">
    <property type="entry name" value="MFS_1"/>
    <property type="match status" value="1"/>
</dbReference>
<feature type="transmembrane region" description="Helical" evidence="5">
    <location>
        <begin position="191"/>
        <end position="211"/>
    </location>
</feature>
<evidence type="ECO:0000256" key="2">
    <source>
        <dbReference type="ARBA" id="ARBA00022692"/>
    </source>
</evidence>
<dbReference type="Gene3D" id="1.20.1250.20">
    <property type="entry name" value="MFS general substrate transporter like domains"/>
    <property type="match status" value="2"/>
</dbReference>
<evidence type="ECO:0000313" key="7">
    <source>
        <dbReference type="Proteomes" id="UP000005204"/>
    </source>
</evidence>
<proteinExistence type="predicted"/>
<dbReference type="PANTHER" id="PTHR11662:SF399">
    <property type="entry name" value="FI19708P1-RELATED"/>
    <property type="match status" value="1"/>
</dbReference>
<evidence type="ECO:0000256" key="1">
    <source>
        <dbReference type="ARBA" id="ARBA00004141"/>
    </source>
</evidence>
<dbReference type="GO" id="GO:0006820">
    <property type="term" value="P:monoatomic anion transport"/>
    <property type="evidence" value="ECO:0007669"/>
    <property type="project" value="TreeGrafter"/>
</dbReference>
<name>A0A8R2R8U6_BOMMO</name>
<dbReference type="InterPro" id="IPR011701">
    <property type="entry name" value="MFS"/>
</dbReference>
<feature type="transmembrane region" description="Helical" evidence="5">
    <location>
        <begin position="72"/>
        <end position="90"/>
    </location>
</feature>
<keyword evidence="2 5" id="KW-0812">Transmembrane</keyword>
<evidence type="ECO:0000256" key="4">
    <source>
        <dbReference type="ARBA" id="ARBA00023136"/>
    </source>
</evidence>
<dbReference type="AlphaFoldDB" id="A0A8R2R8U6"/>
<dbReference type="SUPFAM" id="SSF103473">
    <property type="entry name" value="MFS general substrate transporter"/>
    <property type="match status" value="1"/>
</dbReference>
<organism evidence="6 7">
    <name type="scientific">Bombyx mori</name>
    <name type="common">Silk moth</name>
    <dbReference type="NCBI Taxonomy" id="7091"/>
    <lineage>
        <taxon>Eukaryota</taxon>
        <taxon>Metazoa</taxon>
        <taxon>Ecdysozoa</taxon>
        <taxon>Arthropoda</taxon>
        <taxon>Hexapoda</taxon>
        <taxon>Insecta</taxon>
        <taxon>Pterygota</taxon>
        <taxon>Neoptera</taxon>
        <taxon>Endopterygota</taxon>
        <taxon>Lepidoptera</taxon>
        <taxon>Glossata</taxon>
        <taxon>Ditrysia</taxon>
        <taxon>Bombycoidea</taxon>
        <taxon>Bombycidae</taxon>
        <taxon>Bombycinae</taxon>
        <taxon>Bombyx</taxon>
    </lineage>
</organism>
<feature type="transmembrane region" description="Helical" evidence="5">
    <location>
        <begin position="426"/>
        <end position="444"/>
    </location>
</feature>
<dbReference type="EnsemblMetazoa" id="XM_038020277.1">
    <property type="protein sequence ID" value="XP_037876205.1"/>
    <property type="gene ID" value="LOC110386162"/>
</dbReference>
<dbReference type="PANTHER" id="PTHR11662">
    <property type="entry name" value="SOLUTE CARRIER FAMILY 17"/>
    <property type="match status" value="1"/>
</dbReference>
<feature type="transmembrane region" description="Helical" evidence="5">
    <location>
        <begin position="250"/>
        <end position="270"/>
    </location>
</feature>
<feature type="transmembrane region" description="Helical" evidence="5">
    <location>
        <begin position="102"/>
        <end position="123"/>
    </location>
</feature>
<dbReference type="Proteomes" id="UP000005204">
    <property type="component" value="Unassembled WGS sequence"/>
</dbReference>
<dbReference type="GO" id="GO:0016020">
    <property type="term" value="C:membrane"/>
    <property type="evidence" value="ECO:0007669"/>
    <property type="project" value="UniProtKB-SubCell"/>
</dbReference>
<dbReference type="InterPro" id="IPR036259">
    <property type="entry name" value="MFS_trans_sf"/>
</dbReference>
<protein>
    <recommendedName>
        <fullName evidence="8">Sialin</fullName>
    </recommendedName>
</protein>
<keyword evidence="4 5" id="KW-0472">Membrane</keyword>
<feature type="transmembrane region" description="Helical" evidence="5">
    <location>
        <begin position="129"/>
        <end position="150"/>
    </location>
</feature>
<accession>A0A8R2R8U6</accession>
<feature type="transmembrane region" description="Helical" evidence="5">
    <location>
        <begin position="290"/>
        <end position="312"/>
    </location>
</feature>
<evidence type="ECO:0000256" key="5">
    <source>
        <dbReference type="SAM" id="Phobius"/>
    </source>
</evidence>
<feature type="transmembrane region" description="Helical" evidence="5">
    <location>
        <begin position="7"/>
        <end position="28"/>
    </location>
</feature>